<comment type="subcellular location">
    <subcellularLocation>
        <location evidence="1">Nucleus</location>
    </subcellularLocation>
</comment>
<dbReference type="InterPro" id="IPR007125">
    <property type="entry name" value="H2A/H2B/H3"/>
</dbReference>
<comment type="similarity">
    <text evidence="2">Belongs to the histone H3 family.</text>
</comment>
<evidence type="ECO:0000256" key="3">
    <source>
        <dbReference type="ARBA" id="ARBA00023125"/>
    </source>
</evidence>
<feature type="domain" description="Alpha/beta hydrolase fold-3" evidence="6">
    <location>
        <begin position="257"/>
        <end position="463"/>
    </location>
</feature>
<dbReference type="InterPro" id="IPR029058">
    <property type="entry name" value="AB_hydrolase_fold"/>
</dbReference>
<accession>A0A1Q9EGV1</accession>
<dbReference type="InterPro" id="IPR000164">
    <property type="entry name" value="Histone_H3/CENP-A"/>
</dbReference>
<dbReference type="Proteomes" id="UP000186817">
    <property type="component" value="Unassembled WGS sequence"/>
</dbReference>
<keyword evidence="3" id="KW-0238">DNA-binding</keyword>
<proteinExistence type="inferred from homology"/>
<dbReference type="SUPFAM" id="SSF47113">
    <property type="entry name" value="Histone-fold"/>
    <property type="match status" value="1"/>
</dbReference>
<evidence type="ECO:0000256" key="4">
    <source>
        <dbReference type="ARBA" id="ARBA00023242"/>
    </source>
</evidence>
<evidence type="ECO:0000259" key="5">
    <source>
        <dbReference type="Pfam" id="PF00125"/>
    </source>
</evidence>
<dbReference type="GO" id="GO:0003677">
    <property type="term" value="F:DNA binding"/>
    <property type="evidence" value="ECO:0007669"/>
    <property type="project" value="UniProtKB-KW"/>
</dbReference>
<dbReference type="SUPFAM" id="SSF53474">
    <property type="entry name" value="alpha/beta-Hydrolases"/>
    <property type="match status" value="1"/>
</dbReference>
<dbReference type="OMA" id="CCHAHAK"/>
<dbReference type="Gene3D" id="1.10.20.10">
    <property type="entry name" value="Histone, subunit A"/>
    <property type="match status" value="1"/>
</dbReference>
<protein>
    <submittedName>
        <fullName evidence="7">Histone H3.3-like type 1</fullName>
    </submittedName>
</protein>
<dbReference type="PANTHER" id="PTHR23024">
    <property type="entry name" value="ARYLACETAMIDE DEACETYLASE"/>
    <property type="match status" value="1"/>
</dbReference>
<dbReference type="GO" id="GO:0005634">
    <property type="term" value="C:nucleus"/>
    <property type="evidence" value="ECO:0007669"/>
    <property type="project" value="UniProtKB-SubCell"/>
</dbReference>
<dbReference type="EMBL" id="LSRX01000155">
    <property type="protein sequence ID" value="OLQ06673.1"/>
    <property type="molecule type" value="Genomic_DNA"/>
</dbReference>
<dbReference type="AlphaFoldDB" id="A0A1Q9EGV1"/>
<dbReference type="GO" id="GO:0030527">
    <property type="term" value="F:structural constituent of chromatin"/>
    <property type="evidence" value="ECO:0007669"/>
    <property type="project" value="InterPro"/>
</dbReference>
<dbReference type="Pfam" id="PF07859">
    <property type="entry name" value="Abhydrolase_3"/>
    <property type="match status" value="1"/>
</dbReference>
<evidence type="ECO:0000256" key="1">
    <source>
        <dbReference type="ARBA" id="ARBA00004123"/>
    </source>
</evidence>
<keyword evidence="4" id="KW-0539">Nucleus</keyword>
<dbReference type="InterPro" id="IPR013094">
    <property type="entry name" value="AB_hydrolase_3"/>
</dbReference>
<gene>
    <name evidence="7" type="primary">his-70</name>
    <name evidence="7" type="ORF">AK812_SmicGene10041</name>
</gene>
<sequence>MLRKEMQNSTHLLIPKLSFQLLVKDILKEMEAKEEERGTSSYKGVGMLEWQLPGRPRNRFAVRMETNALLALHEAAEMYLVGILEEKQDGNLCAVHNKRVTLMPRDMSLVGRLRRVKIQAEIEFLPVWLASTALPVTRSLHVSVDFATPAMGNVVTQSCCHAHAKLHPVDKIVNLLLGCFLPLEKAVAGSTEDVRLKLLSDCRKAHEKMSKSYEKNVKGTWKVEERELPRRHGQGGPIQVAVHEPLERGARQDLPLIVWAHGGCMTLGDRHDSWGSQFFKALTAKIGPFCWASVEYRLAPESKFPACIDDFTSAYVSLADADLSQEFGYDVNRMSIMGVSAGALVAAHAALRLDTGYKPPLAFLYPMVDPEMRSRSHALFGGLPACPSRYLRLSWDWLLAEEGQVTARRLEEANLLTASWMPLSRRKVLVLLGIYDCLHDEGQALAQRCAQGGLRVTTVQSEGSHAVGHMVDKKAQTQLFEELAVLLK</sequence>
<reference evidence="7 8" key="1">
    <citation type="submission" date="2016-02" db="EMBL/GenBank/DDBJ databases">
        <title>Genome analysis of coral dinoflagellate symbionts highlights evolutionary adaptations to a symbiotic lifestyle.</title>
        <authorList>
            <person name="Aranda M."/>
            <person name="Li Y."/>
            <person name="Liew Y.J."/>
            <person name="Baumgarten S."/>
            <person name="Simakov O."/>
            <person name="Wilson M."/>
            <person name="Piel J."/>
            <person name="Ashoor H."/>
            <person name="Bougouffa S."/>
            <person name="Bajic V.B."/>
            <person name="Ryu T."/>
            <person name="Ravasi T."/>
            <person name="Bayer T."/>
            <person name="Micklem G."/>
            <person name="Kim H."/>
            <person name="Bhak J."/>
            <person name="Lajeunesse T.C."/>
            <person name="Voolstra C.R."/>
        </authorList>
    </citation>
    <scope>NUCLEOTIDE SEQUENCE [LARGE SCALE GENOMIC DNA]</scope>
    <source>
        <strain evidence="7 8">CCMP2467</strain>
    </source>
</reference>
<evidence type="ECO:0000256" key="2">
    <source>
        <dbReference type="ARBA" id="ARBA00010343"/>
    </source>
</evidence>
<evidence type="ECO:0000313" key="7">
    <source>
        <dbReference type="EMBL" id="OLQ06673.1"/>
    </source>
</evidence>
<name>A0A1Q9EGV1_SYMMI</name>
<feature type="domain" description="Core Histone H2A/H2B/H3" evidence="5">
    <location>
        <begin position="62"/>
        <end position="112"/>
    </location>
</feature>
<dbReference type="GO" id="GO:0046982">
    <property type="term" value="F:protein heterodimerization activity"/>
    <property type="evidence" value="ECO:0007669"/>
    <property type="project" value="InterPro"/>
</dbReference>
<dbReference type="OrthoDB" id="410922at2759"/>
<dbReference type="Gene3D" id="3.40.50.1820">
    <property type="entry name" value="alpha/beta hydrolase"/>
    <property type="match status" value="1"/>
</dbReference>
<dbReference type="SMART" id="SM00428">
    <property type="entry name" value="H3"/>
    <property type="match status" value="1"/>
</dbReference>
<dbReference type="GO" id="GO:0016787">
    <property type="term" value="F:hydrolase activity"/>
    <property type="evidence" value="ECO:0007669"/>
    <property type="project" value="InterPro"/>
</dbReference>
<dbReference type="InterPro" id="IPR009072">
    <property type="entry name" value="Histone-fold"/>
</dbReference>
<dbReference type="GO" id="GO:0000786">
    <property type="term" value="C:nucleosome"/>
    <property type="evidence" value="ECO:0007669"/>
    <property type="project" value="InterPro"/>
</dbReference>
<evidence type="ECO:0000313" key="8">
    <source>
        <dbReference type="Proteomes" id="UP000186817"/>
    </source>
</evidence>
<dbReference type="InterPro" id="IPR050466">
    <property type="entry name" value="Carboxylest/Gibb_receptor"/>
</dbReference>
<dbReference type="Pfam" id="PF00125">
    <property type="entry name" value="Histone"/>
    <property type="match status" value="1"/>
</dbReference>
<organism evidence="7 8">
    <name type="scientific">Symbiodinium microadriaticum</name>
    <name type="common">Dinoflagellate</name>
    <name type="synonym">Zooxanthella microadriatica</name>
    <dbReference type="NCBI Taxonomy" id="2951"/>
    <lineage>
        <taxon>Eukaryota</taxon>
        <taxon>Sar</taxon>
        <taxon>Alveolata</taxon>
        <taxon>Dinophyceae</taxon>
        <taxon>Suessiales</taxon>
        <taxon>Symbiodiniaceae</taxon>
        <taxon>Symbiodinium</taxon>
    </lineage>
</organism>
<comment type="caution">
    <text evidence="7">The sequence shown here is derived from an EMBL/GenBank/DDBJ whole genome shotgun (WGS) entry which is preliminary data.</text>
</comment>
<evidence type="ECO:0000259" key="6">
    <source>
        <dbReference type="Pfam" id="PF07859"/>
    </source>
</evidence>
<dbReference type="PANTHER" id="PTHR23024:SF24">
    <property type="entry name" value="ALPHA_BETA HYDROLASE FOLD-3 DOMAIN-CONTAINING PROTEIN"/>
    <property type="match status" value="1"/>
</dbReference>
<keyword evidence="8" id="KW-1185">Reference proteome</keyword>